<accession>A0A3M7QXP9</accession>
<comment type="cofactor">
    <cofactor evidence="2">
        <name>L-ascorbate</name>
        <dbReference type="ChEBI" id="CHEBI:38290"/>
    </cofactor>
</comment>
<feature type="domain" description="TauD/TfdA-like" evidence="10">
    <location>
        <begin position="136"/>
        <end position="370"/>
    </location>
</feature>
<evidence type="ECO:0000256" key="2">
    <source>
        <dbReference type="ARBA" id="ARBA00001961"/>
    </source>
</evidence>
<name>A0A3M7QXP9_BRAPC</name>
<evidence type="ECO:0000259" key="10">
    <source>
        <dbReference type="Pfam" id="PF02668"/>
    </source>
</evidence>
<sequence>MGRKDITLIDLTNKVDCLELLVNHNGTQKVLKFNPHWLRFNCQSDKSREPSTGQRTVPIKNVPTNLKIKSAARDGDFVKIVWDELSNQSDSLLSIKFLLNNSPSLNAIDFDKRYETVDDLCFFDFNEFVSKEIRNEDKIFDWMKYLAEYGLCVVKNVPNRENMVRNLVELVAPLEKTIYGEIFDVKVDVNPVNLAYSAAPLEFHNDLVYYESPPGIQFLHCLKFDESVVGGETLFVDGFQVAEKFRRDHPRLFDVLTKIPASFQKIHNHRGRKIFIQHSKPHIVLNHRQKIIGVNWGPANEGPLRNLTEDEVKAYYEAYLEFYKAVNDESNITAIRLNPGEVVCFNNRRFFHSRNGFKQPKGSRHFQGCYLTMDEFKSEVLAREYTRNNRDKDLVINQSVDISSLHLLNTNVGNNDYN</sequence>
<dbReference type="Pfam" id="PF02668">
    <property type="entry name" value="TauD"/>
    <property type="match status" value="1"/>
</dbReference>
<evidence type="ECO:0000256" key="9">
    <source>
        <dbReference type="ARBA" id="ARBA00023004"/>
    </source>
</evidence>
<evidence type="ECO:0000256" key="3">
    <source>
        <dbReference type="ARBA" id="ARBA00005022"/>
    </source>
</evidence>
<evidence type="ECO:0000256" key="1">
    <source>
        <dbReference type="ARBA" id="ARBA00001954"/>
    </source>
</evidence>
<dbReference type="FunFam" id="3.60.130.10:FF:000001">
    <property type="entry name" value="Trimethyllysine dioxygenase, mitochondrial"/>
    <property type="match status" value="1"/>
</dbReference>
<evidence type="ECO:0000256" key="4">
    <source>
        <dbReference type="ARBA" id="ARBA00008654"/>
    </source>
</evidence>
<dbReference type="GO" id="GO:0046872">
    <property type="term" value="F:metal ion binding"/>
    <property type="evidence" value="ECO:0007669"/>
    <property type="project" value="UniProtKB-KW"/>
</dbReference>
<evidence type="ECO:0000313" key="12">
    <source>
        <dbReference type="Proteomes" id="UP000276133"/>
    </source>
</evidence>
<keyword evidence="5" id="KW-0479">Metal-binding</keyword>
<comment type="pathway">
    <text evidence="3">Amine and polyamine biosynthesis; carnitine biosynthesis.</text>
</comment>
<keyword evidence="12" id="KW-1185">Reference proteome</keyword>
<protein>
    <submittedName>
        <fullName evidence="11">Gamma-butyrobetaine dioxygenase-like isoform X1</fullName>
    </submittedName>
</protein>
<gene>
    <name evidence="11" type="ORF">BpHYR1_007183</name>
</gene>
<evidence type="ECO:0000256" key="6">
    <source>
        <dbReference type="ARBA" id="ARBA00022873"/>
    </source>
</evidence>
<dbReference type="SUPFAM" id="SSF51197">
    <property type="entry name" value="Clavaminate synthase-like"/>
    <property type="match status" value="1"/>
</dbReference>
<dbReference type="PANTHER" id="PTHR10696:SF25">
    <property type="entry name" value="OXIDOREDUCTASE AIM17-RELATED"/>
    <property type="match status" value="1"/>
</dbReference>
<keyword evidence="6" id="KW-0124">Carnitine biosynthesis</keyword>
<comment type="cofactor">
    <cofactor evidence="1">
        <name>Fe(2+)</name>
        <dbReference type="ChEBI" id="CHEBI:29033"/>
    </cofactor>
</comment>
<organism evidence="11 12">
    <name type="scientific">Brachionus plicatilis</name>
    <name type="common">Marine rotifer</name>
    <name type="synonym">Brachionus muelleri</name>
    <dbReference type="NCBI Taxonomy" id="10195"/>
    <lineage>
        <taxon>Eukaryota</taxon>
        <taxon>Metazoa</taxon>
        <taxon>Spiralia</taxon>
        <taxon>Gnathifera</taxon>
        <taxon>Rotifera</taxon>
        <taxon>Eurotatoria</taxon>
        <taxon>Monogononta</taxon>
        <taxon>Pseudotrocha</taxon>
        <taxon>Ploima</taxon>
        <taxon>Brachionidae</taxon>
        <taxon>Brachionus</taxon>
    </lineage>
</organism>
<dbReference type="Gene3D" id="3.30.2020.30">
    <property type="match status" value="1"/>
</dbReference>
<dbReference type="InterPro" id="IPR050411">
    <property type="entry name" value="AlphaKG_dependent_hydroxylases"/>
</dbReference>
<dbReference type="EMBL" id="REGN01004815">
    <property type="protein sequence ID" value="RNA16073.1"/>
    <property type="molecule type" value="Genomic_DNA"/>
</dbReference>
<dbReference type="GO" id="GO:0045329">
    <property type="term" value="P:carnitine biosynthetic process"/>
    <property type="evidence" value="ECO:0007669"/>
    <property type="project" value="UniProtKB-UniPathway"/>
</dbReference>
<dbReference type="GO" id="GO:0005739">
    <property type="term" value="C:mitochondrion"/>
    <property type="evidence" value="ECO:0007669"/>
    <property type="project" value="TreeGrafter"/>
</dbReference>
<dbReference type="AlphaFoldDB" id="A0A3M7QXP9"/>
<dbReference type="InterPro" id="IPR042098">
    <property type="entry name" value="TauD-like_sf"/>
</dbReference>
<dbReference type="PANTHER" id="PTHR10696">
    <property type="entry name" value="GAMMA-BUTYROBETAINE HYDROXYLASE-RELATED"/>
    <property type="match status" value="1"/>
</dbReference>
<comment type="similarity">
    <text evidence="4">Belongs to the gamma-BBH/TMLD family.</text>
</comment>
<dbReference type="Gene3D" id="3.60.130.10">
    <property type="entry name" value="Clavaminate synthase-like"/>
    <property type="match status" value="1"/>
</dbReference>
<evidence type="ECO:0000256" key="5">
    <source>
        <dbReference type="ARBA" id="ARBA00022723"/>
    </source>
</evidence>
<evidence type="ECO:0000313" key="11">
    <source>
        <dbReference type="EMBL" id="RNA16073.1"/>
    </source>
</evidence>
<dbReference type="STRING" id="10195.A0A3M7QXP9"/>
<dbReference type="OrthoDB" id="406634at2759"/>
<dbReference type="CDD" id="cd00250">
    <property type="entry name" value="CAS_like"/>
    <property type="match status" value="1"/>
</dbReference>
<evidence type="ECO:0000256" key="8">
    <source>
        <dbReference type="ARBA" id="ARBA00023002"/>
    </source>
</evidence>
<keyword evidence="8" id="KW-0560">Oxidoreductase</keyword>
<keyword evidence="9" id="KW-0408">Iron</keyword>
<comment type="caution">
    <text evidence="11">The sequence shown here is derived from an EMBL/GenBank/DDBJ whole genome shotgun (WGS) entry which is preliminary data.</text>
</comment>
<evidence type="ECO:0000256" key="7">
    <source>
        <dbReference type="ARBA" id="ARBA00022964"/>
    </source>
</evidence>
<dbReference type="InterPro" id="IPR038492">
    <property type="entry name" value="GBBH-like_N_sf"/>
</dbReference>
<dbReference type="GO" id="GO:0051213">
    <property type="term" value="F:dioxygenase activity"/>
    <property type="evidence" value="ECO:0007669"/>
    <property type="project" value="UniProtKB-KW"/>
</dbReference>
<proteinExistence type="inferred from homology"/>
<dbReference type="Proteomes" id="UP000276133">
    <property type="component" value="Unassembled WGS sequence"/>
</dbReference>
<dbReference type="UniPathway" id="UPA00118"/>
<keyword evidence="7 11" id="KW-0223">Dioxygenase</keyword>
<reference evidence="11 12" key="1">
    <citation type="journal article" date="2018" name="Sci. Rep.">
        <title>Genomic signatures of local adaptation to the degree of environmental predictability in rotifers.</title>
        <authorList>
            <person name="Franch-Gras L."/>
            <person name="Hahn C."/>
            <person name="Garcia-Roger E.M."/>
            <person name="Carmona M.J."/>
            <person name="Serra M."/>
            <person name="Gomez A."/>
        </authorList>
    </citation>
    <scope>NUCLEOTIDE SEQUENCE [LARGE SCALE GENOMIC DNA]</scope>
    <source>
        <strain evidence="11">HYR1</strain>
    </source>
</reference>
<dbReference type="InterPro" id="IPR003819">
    <property type="entry name" value="TauD/TfdA-like"/>
</dbReference>